<dbReference type="CDD" id="cd00213">
    <property type="entry name" value="S-100"/>
    <property type="match status" value="1"/>
</dbReference>
<dbReference type="InterPro" id="IPR011992">
    <property type="entry name" value="EF-hand-dom_pair"/>
</dbReference>
<evidence type="ECO:0000256" key="1">
    <source>
        <dbReference type="SAM" id="MobiDB-lite"/>
    </source>
</evidence>
<feature type="compositionally biased region" description="Basic and acidic residues" evidence="1">
    <location>
        <begin position="525"/>
        <end position="541"/>
    </location>
</feature>
<dbReference type="PANTHER" id="PTHR47612">
    <property type="entry name" value="TRICHOHYALIN-LIKE PROTEIN 1"/>
    <property type="match status" value="1"/>
</dbReference>
<protein>
    <submittedName>
        <fullName evidence="3">Trichohyalin like 1</fullName>
    </submittedName>
</protein>
<dbReference type="Proteomes" id="UP000694414">
    <property type="component" value="Unplaced"/>
</dbReference>
<feature type="compositionally biased region" description="Polar residues" evidence="1">
    <location>
        <begin position="545"/>
        <end position="570"/>
    </location>
</feature>
<feature type="compositionally biased region" description="Basic and acidic residues" evidence="1">
    <location>
        <begin position="368"/>
        <end position="377"/>
    </location>
</feature>
<feature type="compositionally biased region" description="Basic and acidic residues" evidence="1">
    <location>
        <begin position="783"/>
        <end position="792"/>
    </location>
</feature>
<feature type="compositionally biased region" description="Basic and acidic residues" evidence="1">
    <location>
        <begin position="267"/>
        <end position="284"/>
    </location>
</feature>
<feature type="compositionally biased region" description="Polar residues" evidence="1">
    <location>
        <begin position="113"/>
        <end position="128"/>
    </location>
</feature>
<evidence type="ECO:0000313" key="4">
    <source>
        <dbReference type="Proteomes" id="UP000694414"/>
    </source>
</evidence>
<feature type="region of interest" description="Disordered" evidence="1">
    <location>
        <begin position="869"/>
        <end position="913"/>
    </location>
</feature>
<feature type="compositionally biased region" description="Basic and acidic residues" evidence="1">
    <location>
        <begin position="172"/>
        <end position="185"/>
    </location>
</feature>
<name>A0A8C8YZ37_PROSS</name>
<feature type="region of interest" description="Disordered" evidence="1">
    <location>
        <begin position="99"/>
        <end position="798"/>
    </location>
</feature>
<reference evidence="3" key="1">
    <citation type="submission" date="2025-08" db="UniProtKB">
        <authorList>
            <consortium name="Ensembl"/>
        </authorList>
    </citation>
    <scope>IDENTIFICATION</scope>
</reference>
<dbReference type="InterPro" id="IPR013787">
    <property type="entry name" value="S100_Ca-bd_sub"/>
</dbReference>
<gene>
    <name evidence="3" type="primary">TCHHL1</name>
</gene>
<dbReference type="Ensembl" id="ENSPSMT00000008908.1">
    <property type="protein sequence ID" value="ENSPSMP00000007569.1"/>
    <property type="gene ID" value="ENSPSMG00000005622.1"/>
</dbReference>
<organism evidence="3 4">
    <name type="scientific">Prolemur simus</name>
    <name type="common">Greater bamboo lemur</name>
    <name type="synonym">Hapalemur simus</name>
    <dbReference type="NCBI Taxonomy" id="1328070"/>
    <lineage>
        <taxon>Eukaryota</taxon>
        <taxon>Metazoa</taxon>
        <taxon>Chordata</taxon>
        <taxon>Craniata</taxon>
        <taxon>Vertebrata</taxon>
        <taxon>Euteleostomi</taxon>
        <taxon>Mammalia</taxon>
        <taxon>Eutheria</taxon>
        <taxon>Euarchontoglires</taxon>
        <taxon>Primates</taxon>
        <taxon>Strepsirrhini</taxon>
        <taxon>Lemuriformes</taxon>
        <taxon>Lemuridae</taxon>
        <taxon>Prolemur</taxon>
    </lineage>
</organism>
<dbReference type="SUPFAM" id="SSF47473">
    <property type="entry name" value="EF-hand"/>
    <property type="match status" value="1"/>
</dbReference>
<dbReference type="Pfam" id="PF01023">
    <property type="entry name" value="S_100"/>
    <property type="match status" value="1"/>
</dbReference>
<feature type="compositionally biased region" description="Basic and acidic residues" evidence="1">
    <location>
        <begin position="595"/>
        <end position="604"/>
    </location>
</feature>
<reference evidence="3" key="2">
    <citation type="submission" date="2025-09" db="UniProtKB">
        <authorList>
            <consortium name="Ensembl"/>
        </authorList>
    </citation>
    <scope>IDENTIFICATION</scope>
</reference>
<dbReference type="AlphaFoldDB" id="A0A8C8YZ37"/>
<dbReference type="SMART" id="SM01394">
    <property type="entry name" value="S_100"/>
    <property type="match status" value="1"/>
</dbReference>
<sequence>MARLLRDALCIIKTFHKYAGEDGDGATLTRRELRQLLQGELGDFLKPCILHAVERNLNLLDIDSDGATSFDEFVLAVFNLFNLCYLDIQSLLSSKLKQISKPDSEKPGDVYLQETTRNGQQTVGTLPTQEKLMLPSGMASSYQLSPEENGAVEHNGADPQGDAKTHNLPGEASEHSDPKNQHLEGDEQSQEVAQDVAATEDNGAQLKTNKPMAISEQTSSPTEEEGQDKEIPREGEEPAGEQGGTKTRDQFGEQEGNLGTQSSSPEEATHRPYDDHEVRAEKGIKKYSKTQEPALQEEEKPSSEHAGQPEKAAARKSSQTQKSTDPEDDSTTSETQEPGKDAERTTPETKSPDEPEDYGRISEIQESSAHKKEHETKNLTVHGGSRNVLEIPDMRAERKEGRGPEAHGTAGQKESDRKIQQPALESQTQDGKHQELQGSSKGKDAEKGSETQDLSSEGEQSHPEIEGAAEPGEEARHTEEGIAEAFLNRKNDPTAEGTPGARERTQESVPLENQSEGGDSIVSSTHDRPIKEDDCYQRENPESPVAQNDEGSSETPNSLAPEKSNSSSETGELRVQGDSQSQVDPHGESAQGGHDNPDTKKQEAPGKGNRAQEAVVLEVGGEDVQLTEEQEQSAREEHKSQASGTKGPGAAVEHDRHPEAQEPTVGDENRKSLKTEIPGALDADFPEQLSQVQLPEKGDSRNKLHGQSPSTKDEEGGAPEAQDALLKSLDEDNSASPKTHFGMEEPVTLEEKDESLQELVEEGDDQQIPVKKEYDSSVPQSSLEERMQKDQDPCSGERGAVHSSLLYHYLQEKILQQTNITQEEDQSQAQIAQASGPEICNDQSRVLVTGEISDCPVFFNHSQASQQYSRNLLPNEAPAGAQQASAPQALEDKQGHPQRQDPVPQMEASTTKQ</sequence>
<feature type="compositionally biased region" description="Low complexity" evidence="1">
    <location>
        <begin position="877"/>
        <end position="889"/>
    </location>
</feature>
<dbReference type="GeneTree" id="ENSGT00940000162966"/>
<feature type="compositionally biased region" description="Basic and acidic residues" evidence="1">
    <location>
        <begin position="392"/>
        <end position="405"/>
    </location>
</feature>
<dbReference type="Gene3D" id="1.10.238.10">
    <property type="entry name" value="EF-hand"/>
    <property type="match status" value="1"/>
</dbReference>
<dbReference type="GO" id="GO:0046914">
    <property type="term" value="F:transition metal ion binding"/>
    <property type="evidence" value="ECO:0007669"/>
    <property type="project" value="InterPro"/>
</dbReference>
<feature type="compositionally biased region" description="Basic and acidic residues" evidence="1">
    <location>
        <begin position="890"/>
        <end position="899"/>
    </location>
</feature>
<dbReference type="InterPro" id="IPR034325">
    <property type="entry name" value="S-100_dom"/>
</dbReference>
<keyword evidence="4" id="KW-1185">Reference proteome</keyword>
<feature type="domain" description="S100/CaBP-9k-type calcium binding subdomain" evidence="2">
    <location>
        <begin position="4"/>
        <end position="46"/>
    </location>
</feature>
<feature type="compositionally biased region" description="Basic and acidic residues" evidence="1">
    <location>
        <begin position="337"/>
        <end position="360"/>
    </location>
</feature>
<dbReference type="PANTHER" id="PTHR47612:SF1">
    <property type="entry name" value="TRICHOHYALIN-LIKE PROTEIN 1"/>
    <property type="match status" value="1"/>
</dbReference>
<evidence type="ECO:0000259" key="2">
    <source>
        <dbReference type="SMART" id="SM01394"/>
    </source>
</evidence>
<accession>A0A8C8YZ37</accession>
<feature type="compositionally biased region" description="Basic and acidic residues" evidence="1">
    <location>
        <begin position="430"/>
        <end position="450"/>
    </location>
</feature>
<feature type="compositionally biased region" description="Polar residues" evidence="1">
    <location>
        <begin position="507"/>
        <end position="524"/>
    </location>
</feature>
<proteinExistence type="predicted"/>
<dbReference type="InterPro" id="IPR042937">
    <property type="entry name" value="TCHHL1"/>
</dbReference>
<feature type="compositionally biased region" description="Polar residues" evidence="1">
    <location>
        <begin position="257"/>
        <end position="266"/>
    </location>
</feature>
<evidence type="ECO:0000313" key="3">
    <source>
        <dbReference type="Ensembl" id="ENSPSMP00000007569.1"/>
    </source>
</evidence>